<dbReference type="Gene3D" id="2.40.10.220">
    <property type="entry name" value="predicted glycosyltransferase like domains"/>
    <property type="match status" value="1"/>
</dbReference>
<evidence type="ECO:0000259" key="4">
    <source>
        <dbReference type="Pfam" id="PF25965"/>
    </source>
</evidence>
<dbReference type="SUPFAM" id="SSF141371">
    <property type="entry name" value="PilZ domain-like"/>
    <property type="match status" value="1"/>
</dbReference>
<evidence type="ECO:0000313" key="6">
    <source>
        <dbReference type="Proteomes" id="UP000501379"/>
    </source>
</evidence>
<dbReference type="Pfam" id="PF25965">
    <property type="entry name" value="Beta-barrel_ALG44"/>
    <property type="match status" value="1"/>
</dbReference>
<dbReference type="InterPro" id="IPR058834">
    <property type="entry name" value="Beta-barrel_ALG44"/>
</dbReference>
<dbReference type="Proteomes" id="UP000501379">
    <property type="component" value="Chromosome"/>
</dbReference>
<organism evidence="5 6">
    <name type="scientific">Aquipseudomonas campi</name>
    <dbReference type="NCBI Taxonomy" id="2731681"/>
    <lineage>
        <taxon>Bacteria</taxon>
        <taxon>Pseudomonadati</taxon>
        <taxon>Pseudomonadota</taxon>
        <taxon>Gammaproteobacteria</taxon>
        <taxon>Pseudomonadales</taxon>
        <taxon>Pseudomonadaceae</taxon>
        <taxon>Aquipseudomonas</taxon>
    </lineage>
</organism>
<feature type="domain" description="ALG44 beta-barrel" evidence="4">
    <location>
        <begin position="304"/>
        <end position="372"/>
    </location>
</feature>
<keyword evidence="1" id="KW-0812">Transmembrane</keyword>
<proteinExistence type="predicted"/>
<keyword evidence="1" id="KW-0472">Membrane</keyword>
<evidence type="ECO:0000259" key="3">
    <source>
        <dbReference type="Pfam" id="PF25964"/>
    </source>
</evidence>
<dbReference type="RefSeq" id="WP_173211499.1">
    <property type="nucleotide sequence ID" value="NZ_CP053697.2"/>
</dbReference>
<name>A0A6M8G0F4_9GAMM</name>
<gene>
    <name evidence="5" type="ORF">HNE05_19960</name>
</gene>
<feature type="transmembrane region" description="Helical" evidence="1">
    <location>
        <begin position="157"/>
        <end position="177"/>
    </location>
</feature>
<dbReference type="Pfam" id="PF07238">
    <property type="entry name" value="PilZ"/>
    <property type="match status" value="1"/>
</dbReference>
<dbReference type="InterPro" id="IPR009875">
    <property type="entry name" value="PilZ_domain"/>
</dbReference>
<evidence type="ECO:0000256" key="1">
    <source>
        <dbReference type="SAM" id="Phobius"/>
    </source>
</evidence>
<dbReference type="GO" id="GO:0035438">
    <property type="term" value="F:cyclic-di-GMP binding"/>
    <property type="evidence" value="ECO:0007669"/>
    <property type="project" value="InterPro"/>
</dbReference>
<evidence type="ECO:0000313" key="5">
    <source>
        <dbReference type="EMBL" id="QKE65536.1"/>
    </source>
</evidence>
<feature type="domain" description="ALG44 barrel-sandwich hybrid" evidence="3">
    <location>
        <begin position="200"/>
        <end position="275"/>
    </location>
</feature>
<dbReference type="InterPro" id="IPR058835">
    <property type="entry name" value="BSH_ALG44"/>
</dbReference>
<sequence length="377" mass="41170">MTSAISSPAANVVHEAVDERQYVRTKIPARVLLHSGSEDIECEIEDISLGGLGLRCPRELKPGSLHNASIQLDLHKVVLKIDARIKVTSQQGEVIGAQFIDLDGQKRDILRYIISAYMSGEIADVNGLFNVMQRENYIKQRKHKFAAERSLLERVQAVLGSLLYLLAGLLIAGVLAYKAYLFFFRVPATQAIVSADAHVISMPENGYVKFLVPAGTERVKAGQPIATVSTQLATSFTTPADLKALADISQTDLQALLGRSLIETTIASPCDCYLYLPKKMTDGYGYKFAELVHLIPVEENSLFVRASFPFDKLKDLGDIGSIDLQVFGVGESLSGTVIGSALDPLTQELLLQISPAKPLPVTAYQKPVAVDLFKRLL</sequence>
<evidence type="ECO:0000259" key="2">
    <source>
        <dbReference type="Pfam" id="PF07238"/>
    </source>
</evidence>
<dbReference type="EMBL" id="CP053697">
    <property type="protein sequence ID" value="QKE65536.1"/>
    <property type="molecule type" value="Genomic_DNA"/>
</dbReference>
<dbReference type="AlphaFoldDB" id="A0A6M8G0F4"/>
<dbReference type="KEGG" id="pcam:HNE05_19960"/>
<keyword evidence="6" id="KW-1185">Reference proteome</keyword>
<accession>A0A6M8G0F4</accession>
<keyword evidence="1" id="KW-1133">Transmembrane helix</keyword>
<feature type="domain" description="PilZ" evidence="2">
    <location>
        <begin position="19"/>
        <end position="113"/>
    </location>
</feature>
<dbReference type="Pfam" id="PF25964">
    <property type="entry name" value="BSH_ALG44"/>
    <property type="match status" value="1"/>
</dbReference>
<protein>
    <submittedName>
        <fullName evidence="5">PilZ domain-containing protein</fullName>
    </submittedName>
</protein>
<reference evidence="5" key="1">
    <citation type="submission" date="2020-07" db="EMBL/GenBank/DDBJ databases">
        <title>Nitrate ammonifying Pseudomonas campi sp. nov. isolated from German agricultural grassland.</title>
        <authorList>
            <person name="Timsy T."/>
            <person name="Ulrich A."/>
            <person name="Spanner T."/>
            <person name="Foesel B."/>
            <person name="Kolb S."/>
            <person name="Horn M.A."/>
            <person name="Behrendt U."/>
        </authorList>
    </citation>
    <scope>NUCLEOTIDE SEQUENCE</scope>
    <source>
        <strain evidence="5">S1-A32-2</strain>
    </source>
</reference>